<keyword evidence="5" id="KW-1003">Cell membrane</keyword>
<dbReference type="PROSITE" id="PS52015">
    <property type="entry name" value="TONB_CTD"/>
    <property type="match status" value="1"/>
</dbReference>
<dbReference type="InterPro" id="IPR003538">
    <property type="entry name" value="TonB"/>
</dbReference>
<dbReference type="InterPro" id="IPR008756">
    <property type="entry name" value="Peptidase_M56"/>
</dbReference>
<evidence type="ECO:0000256" key="2">
    <source>
        <dbReference type="ARBA" id="ARBA00022692"/>
    </source>
</evidence>
<evidence type="ECO:0000259" key="6">
    <source>
        <dbReference type="PROSITE" id="PS52015"/>
    </source>
</evidence>
<comment type="caution">
    <text evidence="7">The sequence shown here is derived from an EMBL/GenBank/DDBJ whole genome shotgun (WGS) entry which is preliminary data.</text>
</comment>
<evidence type="ECO:0000313" key="8">
    <source>
        <dbReference type="Proteomes" id="UP000029843"/>
    </source>
</evidence>
<dbReference type="GO" id="GO:0031992">
    <property type="term" value="F:energy transducer activity"/>
    <property type="evidence" value="ECO:0007669"/>
    <property type="project" value="InterPro"/>
</dbReference>
<dbReference type="PRINTS" id="PR01374">
    <property type="entry name" value="TONBPROTEIN"/>
</dbReference>
<reference evidence="7 8" key="1">
    <citation type="submission" date="2014-08" db="EMBL/GenBank/DDBJ databases">
        <title>Genomic and Phenotypic Diversity of Colwellia psychrerythraea strains from Disparate Marine Basins.</title>
        <authorList>
            <person name="Techtmann S.M."/>
            <person name="Stelling S.C."/>
            <person name="Utturkar S.M."/>
            <person name="Alshibli N."/>
            <person name="Harris A."/>
            <person name="Brown S.D."/>
            <person name="Hazen T.C."/>
        </authorList>
    </citation>
    <scope>NUCLEOTIDE SEQUENCE [LARGE SCALE GENOMIC DNA]</scope>
    <source>
        <strain evidence="7 8">ND2E</strain>
    </source>
</reference>
<dbReference type="AlphaFoldDB" id="A0A099L046"/>
<dbReference type="RefSeq" id="WP_033091832.1">
    <property type="nucleotide sequence ID" value="NZ_JQED01000003.1"/>
</dbReference>
<dbReference type="NCBIfam" id="TIGR01352">
    <property type="entry name" value="tonB_Cterm"/>
    <property type="match status" value="1"/>
</dbReference>
<dbReference type="GO" id="GO:0005886">
    <property type="term" value="C:plasma membrane"/>
    <property type="evidence" value="ECO:0007669"/>
    <property type="project" value="UniProtKB-SubCell"/>
</dbReference>
<dbReference type="OrthoDB" id="1628901at2"/>
<dbReference type="GO" id="GO:0030288">
    <property type="term" value="C:outer membrane-bounded periplasmic space"/>
    <property type="evidence" value="ECO:0007669"/>
    <property type="project" value="InterPro"/>
</dbReference>
<dbReference type="Proteomes" id="UP000029843">
    <property type="component" value="Unassembled WGS sequence"/>
</dbReference>
<evidence type="ECO:0000256" key="1">
    <source>
        <dbReference type="ARBA" id="ARBA00004167"/>
    </source>
</evidence>
<dbReference type="Pfam" id="PF03544">
    <property type="entry name" value="TonB_C"/>
    <property type="match status" value="1"/>
</dbReference>
<feature type="transmembrane region" description="Helical" evidence="5">
    <location>
        <begin position="34"/>
        <end position="56"/>
    </location>
</feature>
<dbReference type="GO" id="GO:0055085">
    <property type="term" value="P:transmembrane transport"/>
    <property type="evidence" value="ECO:0007669"/>
    <property type="project" value="InterPro"/>
</dbReference>
<keyword evidence="5" id="KW-0813">Transport</keyword>
<proteinExistence type="inferred from homology"/>
<dbReference type="InterPro" id="IPR037682">
    <property type="entry name" value="TonB_C"/>
</dbReference>
<keyword evidence="4 5" id="KW-0472">Membrane</keyword>
<comment type="similarity">
    <text evidence="5">Belongs to the TonB family.</text>
</comment>
<comment type="subcellular location">
    <subcellularLocation>
        <location evidence="5">Cell inner membrane</location>
        <topology evidence="5">Single-pass membrane protein</topology>
        <orientation evidence="5">Periplasmic side</orientation>
    </subcellularLocation>
    <subcellularLocation>
        <location evidence="1">Membrane</location>
        <topology evidence="1">Single-pass membrane protein</topology>
    </subcellularLocation>
</comment>
<dbReference type="Gene3D" id="3.30.2420.10">
    <property type="entry name" value="TonB"/>
    <property type="match status" value="1"/>
</dbReference>
<sequence length="406" mass="46426">MISWLIEQAVVMTPLLLFLVVFQQFGFKKLSASIIYACWLVIPLSLLFSCIDFTSISTAPPSQPQLMSYQQELVKYNQVIHQYSTPILLVWIFGFCSLLANYLIRHILFFKHLEMKECLSLRNLLPKNIGAYSASRISTPFSSGYFSPIIVVPKAFQADYTKQQQQMIIAHELKHIRRGDLFWNFLVMLIHMAFWFNPAVWYARKHFHLCQEVSCDELVLADKTKQQKLSYSKALLVSQTSKQVNSPMSASFFQQGFYSCRLIQITTSSASNKAYLLPLLVLLILINFSMQFSVHILENFHSGLIKPIMRILPVYPEKAASNDIEGFAIASFSINEDGQTENIKINTSQPAGAFDNEVINAIETWQYKKPQDNVDGVEVQLNFRKQNSQPIKLVKKNTEGILVTPK</sequence>
<feature type="transmembrane region" description="Helical" evidence="5">
    <location>
        <begin position="6"/>
        <end position="22"/>
    </location>
</feature>
<evidence type="ECO:0000256" key="5">
    <source>
        <dbReference type="RuleBase" id="RU362123"/>
    </source>
</evidence>
<comment type="function">
    <text evidence="5">Interacts with outer membrane receptor proteins that carry out high-affinity binding and energy dependent uptake into the periplasmic space of specific substrates. It could act to transduce energy from the cytoplasmic membrane to specific energy-requiring processes in the outer membrane, resulting in the release into the periplasm of ligands bound by these outer membrane proteins.</text>
</comment>
<feature type="transmembrane region" description="Helical" evidence="5">
    <location>
        <begin position="275"/>
        <end position="297"/>
    </location>
</feature>
<dbReference type="GO" id="GO:0015891">
    <property type="term" value="P:siderophore transport"/>
    <property type="evidence" value="ECO:0007669"/>
    <property type="project" value="InterPro"/>
</dbReference>
<dbReference type="InterPro" id="IPR006260">
    <property type="entry name" value="TonB/TolA_C"/>
</dbReference>
<dbReference type="PANTHER" id="PTHR34978">
    <property type="entry name" value="POSSIBLE SENSOR-TRANSDUCER PROTEIN BLAR"/>
    <property type="match status" value="1"/>
</dbReference>
<feature type="transmembrane region" description="Helical" evidence="5">
    <location>
        <begin position="181"/>
        <end position="203"/>
    </location>
</feature>
<dbReference type="Pfam" id="PF05569">
    <property type="entry name" value="Peptidase_M56"/>
    <property type="match status" value="1"/>
</dbReference>
<dbReference type="SUPFAM" id="SSF74653">
    <property type="entry name" value="TolA/TonB C-terminal domain"/>
    <property type="match status" value="1"/>
</dbReference>
<dbReference type="EMBL" id="JQED01000003">
    <property type="protein sequence ID" value="KGJ95238.1"/>
    <property type="molecule type" value="Genomic_DNA"/>
</dbReference>
<dbReference type="CDD" id="cd07341">
    <property type="entry name" value="M56_BlaR1_MecR1_like"/>
    <property type="match status" value="1"/>
</dbReference>
<keyword evidence="3 5" id="KW-1133">Transmembrane helix</keyword>
<feature type="transmembrane region" description="Helical" evidence="5">
    <location>
        <begin position="83"/>
        <end position="104"/>
    </location>
</feature>
<dbReference type="PATRIC" id="fig|28229.4.peg.3"/>
<protein>
    <recommendedName>
        <fullName evidence="5">Protein TonB</fullName>
    </recommendedName>
</protein>
<keyword evidence="5" id="KW-0653">Protein transport</keyword>
<gene>
    <name evidence="7" type="ORF">ND2E_1020</name>
</gene>
<dbReference type="InterPro" id="IPR052173">
    <property type="entry name" value="Beta-lactam_resp_regulator"/>
</dbReference>
<accession>A0A099L046</accession>
<dbReference type="GO" id="GO:0015031">
    <property type="term" value="P:protein transport"/>
    <property type="evidence" value="ECO:0007669"/>
    <property type="project" value="UniProtKB-UniRule"/>
</dbReference>
<feature type="domain" description="TonB C-terminal" evidence="6">
    <location>
        <begin position="300"/>
        <end position="392"/>
    </location>
</feature>
<organism evidence="7 8">
    <name type="scientific">Colwellia psychrerythraea</name>
    <name type="common">Vibrio psychroerythus</name>
    <dbReference type="NCBI Taxonomy" id="28229"/>
    <lineage>
        <taxon>Bacteria</taxon>
        <taxon>Pseudomonadati</taxon>
        <taxon>Pseudomonadota</taxon>
        <taxon>Gammaproteobacteria</taxon>
        <taxon>Alteromonadales</taxon>
        <taxon>Colwelliaceae</taxon>
        <taxon>Colwellia</taxon>
    </lineage>
</organism>
<keyword evidence="2 5" id="KW-0812">Transmembrane</keyword>
<dbReference type="PANTHER" id="PTHR34978:SF3">
    <property type="entry name" value="SLR0241 PROTEIN"/>
    <property type="match status" value="1"/>
</dbReference>
<keyword evidence="5" id="KW-0997">Cell inner membrane</keyword>
<evidence type="ECO:0000256" key="4">
    <source>
        <dbReference type="ARBA" id="ARBA00023136"/>
    </source>
</evidence>
<evidence type="ECO:0000313" key="7">
    <source>
        <dbReference type="EMBL" id="KGJ95238.1"/>
    </source>
</evidence>
<evidence type="ECO:0000256" key="3">
    <source>
        <dbReference type="ARBA" id="ARBA00022989"/>
    </source>
</evidence>
<keyword evidence="5" id="KW-0735">Signal-anchor</keyword>
<comment type="caution">
    <text evidence="5">Lacks conserved residue(s) required for the propagation of feature annotation.</text>
</comment>
<name>A0A099L046_COLPS</name>